<keyword evidence="2" id="KW-1133">Transmembrane helix</keyword>
<feature type="transmembrane region" description="Helical" evidence="2">
    <location>
        <begin position="113"/>
        <end position="134"/>
    </location>
</feature>
<keyword evidence="2" id="KW-0472">Membrane</keyword>
<feature type="transmembrane region" description="Helical" evidence="2">
    <location>
        <begin position="195"/>
        <end position="219"/>
    </location>
</feature>
<feature type="transmembrane region" description="Helical" evidence="2">
    <location>
        <begin position="231"/>
        <end position="253"/>
    </location>
</feature>
<keyword evidence="4" id="KW-1185">Reference proteome</keyword>
<evidence type="ECO:0000313" key="3">
    <source>
        <dbReference type="EMBL" id="GMI24554.1"/>
    </source>
</evidence>
<feature type="transmembrane region" description="Helical" evidence="2">
    <location>
        <begin position="6"/>
        <end position="24"/>
    </location>
</feature>
<evidence type="ECO:0000313" key="4">
    <source>
        <dbReference type="Proteomes" id="UP001165082"/>
    </source>
</evidence>
<reference evidence="3" key="1">
    <citation type="submission" date="2022-07" db="EMBL/GenBank/DDBJ databases">
        <title>Genome analysis of Parmales, a sister group of diatoms, reveals the evolutionary specialization of diatoms from phago-mixotrophs to photoautotrophs.</title>
        <authorList>
            <person name="Ban H."/>
            <person name="Sato S."/>
            <person name="Yoshikawa S."/>
            <person name="Kazumasa Y."/>
            <person name="Nakamura Y."/>
            <person name="Ichinomiya M."/>
            <person name="Saitoh K."/>
            <person name="Sato N."/>
            <person name="Blanc-Mathieu R."/>
            <person name="Endo H."/>
            <person name="Kuwata A."/>
            <person name="Ogata H."/>
        </authorList>
    </citation>
    <scope>NUCLEOTIDE SEQUENCE</scope>
</reference>
<dbReference type="OrthoDB" id="10315598at2759"/>
<sequence length="336" mass="35677">QLGFTIFYLVLSSIVIVSLFLPSLSCPLPAATRPTLALCLISHLSALSVVYTAPFSLSDSFYYLVSSRGAHQLTKKWSLLHKISLPLTLTATITSTYSSAITVPPCPLSPPTLSLVLSTASSYLTLLTYTFAVLQAHVAATDAVHGSEGSVLLSWVRCSCCPRPLKKSISLLPFLALASAGIAATARAWDLSCDAPVHGLTVLASGNLAAYALVGGLLFAREGRRGSKAVLSLMAATVAAGYAISGAGIYVMSKSEDCRGSAPELYYTSLALKSALLGTTVFVSFFVCCCKMETCLARDEEGMTPVGQRWTSRIQNMRKDRARSGDADVTNNLERL</sequence>
<dbReference type="AlphaFoldDB" id="A0A9W7FWU0"/>
<feature type="non-terminal residue" evidence="3">
    <location>
        <position position="1"/>
    </location>
</feature>
<feature type="region of interest" description="Disordered" evidence="1">
    <location>
        <begin position="317"/>
        <end position="336"/>
    </location>
</feature>
<feature type="transmembrane region" description="Helical" evidence="2">
    <location>
        <begin position="265"/>
        <end position="288"/>
    </location>
</feature>
<dbReference type="Proteomes" id="UP001165082">
    <property type="component" value="Unassembled WGS sequence"/>
</dbReference>
<dbReference type="EMBL" id="BRXZ01008316">
    <property type="protein sequence ID" value="GMI24554.1"/>
    <property type="molecule type" value="Genomic_DNA"/>
</dbReference>
<comment type="caution">
    <text evidence="3">The sequence shown here is derived from an EMBL/GenBank/DDBJ whole genome shotgun (WGS) entry which is preliminary data.</text>
</comment>
<proteinExistence type="predicted"/>
<evidence type="ECO:0000256" key="2">
    <source>
        <dbReference type="SAM" id="Phobius"/>
    </source>
</evidence>
<feature type="transmembrane region" description="Helical" evidence="2">
    <location>
        <begin position="171"/>
        <end position="189"/>
    </location>
</feature>
<feature type="transmembrane region" description="Helical" evidence="2">
    <location>
        <begin position="36"/>
        <end position="57"/>
    </location>
</feature>
<protein>
    <submittedName>
        <fullName evidence="3">Uncharacterized protein</fullName>
    </submittedName>
</protein>
<keyword evidence="2" id="KW-0812">Transmembrane</keyword>
<organism evidence="3 4">
    <name type="scientific">Triparma retinervis</name>
    <dbReference type="NCBI Taxonomy" id="2557542"/>
    <lineage>
        <taxon>Eukaryota</taxon>
        <taxon>Sar</taxon>
        <taxon>Stramenopiles</taxon>
        <taxon>Ochrophyta</taxon>
        <taxon>Bolidophyceae</taxon>
        <taxon>Parmales</taxon>
        <taxon>Triparmaceae</taxon>
        <taxon>Triparma</taxon>
    </lineage>
</organism>
<feature type="compositionally biased region" description="Basic and acidic residues" evidence="1">
    <location>
        <begin position="317"/>
        <end position="326"/>
    </location>
</feature>
<evidence type="ECO:0000256" key="1">
    <source>
        <dbReference type="SAM" id="MobiDB-lite"/>
    </source>
</evidence>
<gene>
    <name evidence="3" type="ORF">TrRE_jg7572</name>
</gene>
<accession>A0A9W7FWU0</accession>
<name>A0A9W7FWU0_9STRA</name>